<name>A0A6A4GMJ5_9AGAR</name>
<proteinExistence type="predicted"/>
<organism evidence="2 3">
    <name type="scientific">Gymnopus androsaceus JB14</name>
    <dbReference type="NCBI Taxonomy" id="1447944"/>
    <lineage>
        <taxon>Eukaryota</taxon>
        <taxon>Fungi</taxon>
        <taxon>Dikarya</taxon>
        <taxon>Basidiomycota</taxon>
        <taxon>Agaricomycotina</taxon>
        <taxon>Agaricomycetes</taxon>
        <taxon>Agaricomycetidae</taxon>
        <taxon>Agaricales</taxon>
        <taxon>Marasmiineae</taxon>
        <taxon>Omphalotaceae</taxon>
        <taxon>Gymnopus</taxon>
    </lineage>
</organism>
<evidence type="ECO:0000256" key="1">
    <source>
        <dbReference type="SAM" id="MobiDB-lite"/>
    </source>
</evidence>
<feature type="compositionally biased region" description="Acidic residues" evidence="1">
    <location>
        <begin position="321"/>
        <end position="330"/>
    </location>
</feature>
<dbReference type="EMBL" id="ML769848">
    <property type="protein sequence ID" value="KAE9386788.1"/>
    <property type="molecule type" value="Genomic_DNA"/>
</dbReference>
<dbReference type="AlphaFoldDB" id="A0A6A4GMJ5"/>
<evidence type="ECO:0000313" key="3">
    <source>
        <dbReference type="Proteomes" id="UP000799118"/>
    </source>
</evidence>
<feature type="compositionally biased region" description="Polar residues" evidence="1">
    <location>
        <begin position="307"/>
        <end position="319"/>
    </location>
</feature>
<evidence type="ECO:0000313" key="2">
    <source>
        <dbReference type="EMBL" id="KAE9386788.1"/>
    </source>
</evidence>
<accession>A0A6A4GMJ5</accession>
<feature type="compositionally biased region" description="Low complexity" evidence="1">
    <location>
        <begin position="347"/>
        <end position="362"/>
    </location>
</feature>
<protein>
    <submittedName>
        <fullName evidence="2">Uncharacterized protein</fullName>
    </submittedName>
</protein>
<dbReference type="Proteomes" id="UP000799118">
    <property type="component" value="Unassembled WGS sequence"/>
</dbReference>
<reference evidence="2" key="1">
    <citation type="journal article" date="2019" name="Environ. Microbiol.">
        <title>Fungal ecological strategies reflected in gene transcription - a case study of two litter decomposers.</title>
        <authorList>
            <person name="Barbi F."/>
            <person name="Kohler A."/>
            <person name="Barry K."/>
            <person name="Baskaran P."/>
            <person name="Daum C."/>
            <person name="Fauchery L."/>
            <person name="Ihrmark K."/>
            <person name="Kuo A."/>
            <person name="LaButti K."/>
            <person name="Lipzen A."/>
            <person name="Morin E."/>
            <person name="Grigoriev I.V."/>
            <person name="Henrissat B."/>
            <person name="Lindahl B."/>
            <person name="Martin F."/>
        </authorList>
    </citation>
    <scope>NUCLEOTIDE SEQUENCE</scope>
    <source>
        <strain evidence="2">JB14</strain>
    </source>
</reference>
<feature type="region of interest" description="Disordered" evidence="1">
    <location>
        <begin position="303"/>
        <end position="365"/>
    </location>
</feature>
<sequence>MSIARSNNQVWSDLPSTHFLPWSRESASANTAVYCRTHPSAFDRCIFEDPEATILATPSDPKANAFIIKGLVIAPFLTYPACLAEWYPMHPQVDFMFADEWHLHTHCFFLAHALHCFETRVGTDDEGDLPTASAEFIIHLEPSLNYIFMNWIAHIDCPTFAVFRYCLMFAFLADHIFLHFHTYWLDSLNPGDNFLQTIQMGIWALGVTTAMPTPIPFNPLTTEGCYLALSILPWDLEVFPPLLLAPHNNVPLVSGPPPPKVDPPAESAIATSVQLQLESTCLQRRPHKVAPKQPLVLLKTTHHVAASKSTHSTSESIANGDSDEEEDELEQSPPKRSTTSCKRHCLPSVASSKSSGVSSPKSEAPIAKKIPATCSTVTKANLASNPKGKQKACARSSSIEISAPKGRPARKPRTKAIVKEEHKPAIRVKKNGKKVNPADFTNSLLFPPRDDLEDFPSLQVDSKGLNNMLPPNLQVLFFDIEPKLLHLGVVLTHNLPLSKPCRLYT</sequence>
<gene>
    <name evidence="2" type="ORF">BT96DRAFT_1082899</name>
</gene>
<keyword evidence="3" id="KW-1185">Reference proteome</keyword>